<gene>
    <name evidence="5" type="ORF">GIL414_LOCUS47616</name>
    <name evidence="6" type="ORF">GIL414_LOCUS54512</name>
</gene>
<evidence type="ECO:0000256" key="2">
    <source>
        <dbReference type="ARBA" id="ARBA00023134"/>
    </source>
</evidence>
<evidence type="ECO:0000313" key="5">
    <source>
        <dbReference type="EMBL" id="CAF4811869.1"/>
    </source>
</evidence>
<keyword evidence="4" id="KW-0479">Metal-binding</keyword>
<evidence type="ECO:0000256" key="3">
    <source>
        <dbReference type="PIRSR" id="PIRSR606689-1"/>
    </source>
</evidence>
<evidence type="ECO:0000313" key="6">
    <source>
        <dbReference type="EMBL" id="CAF4954673.1"/>
    </source>
</evidence>
<dbReference type="Proteomes" id="UP000681720">
    <property type="component" value="Unassembled WGS sequence"/>
</dbReference>
<proteinExistence type="predicted"/>
<feature type="binding site" evidence="4">
    <location>
        <position position="31"/>
    </location>
    <ligand>
        <name>Mg(2+)</name>
        <dbReference type="ChEBI" id="CHEBI:18420"/>
    </ligand>
</feature>
<dbReference type="GO" id="GO:0005525">
    <property type="term" value="F:GTP binding"/>
    <property type="evidence" value="ECO:0007669"/>
    <property type="project" value="UniProtKB-KW"/>
</dbReference>
<dbReference type="Pfam" id="PF00025">
    <property type="entry name" value="Arf"/>
    <property type="match status" value="1"/>
</dbReference>
<sequence length="49" mass="5583">MGKVLSKFMKKLSTDGPKRIIMLGLDNAGKTTILYRMKRTEDFHTVPTI</sequence>
<dbReference type="GO" id="GO:0046872">
    <property type="term" value="F:metal ion binding"/>
    <property type="evidence" value="ECO:0007669"/>
    <property type="project" value="UniProtKB-KW"/>
</dbReference>
<name>A0A8S3BK95_9BILA</name>
<accession>A0A8S3BK95</accession>
<feature type="binding site" evidence="3">
    <location>
        <begin position="24"/>
        <end position="31"/>
    </location>
    <ligand>
        <name>GTP</name>
        <dbReference type="ChEBI" id="CHEBI:37565"/>
    </ligand>
</feature>
<dbReference type="InterPro" id="IPR027417">
    <property type="entry name" value="P-loop_NTPase"/>
</dbReference>
<feature type="binding site" evidence="4">
    <location>
        <position position="48"/>
    </location>
    <ligand>
        <name>Mg(2+)</name>
        <dbReference type="ChEBI" id="CHEBI:18420"/>
    </ligand>
</feature>
<evidence type="ECO:0000256" key="1">
    <source>
        <dbReference type="ARBA" id="ARBA00022741"/>
    </source>
</evidence>
<dbReference type="SUPFAM" id="SSF52540">
    <property type="entry name" value="P-loop containing nucleoside triphosphate hydrolases"/>
    <property type="match status" value="1"/>
</dbReference>
<dbReference type="GO" id="GO:0003924">
    <property type="term" value="F:GTPase activity"/>
    <property type="evidence" value="ECO:0007669"/>
    <property type="project" value="InterPro"/>
</dbReference>
<organism evidence="5 7">
    <name type="scientific">Rotaria magnacalcarata</name>
    <dbReference type="NCBI Taxonomy" id="392030"/>
    <lineage>
        <taxon>Eukaryota</taxon>
        <taxon>Metazoa</taxon>
        <taxon>Spiralia</taxon>
        <taxon>Gnathifera</taxon>
        <taxon>Rotifera</taxon>
        <taxon>Eurotatoria</taxon>
        <taxon>Bdelloidea</taxon>
        <taxon>Philodinida</taxon>
        <taxon>Philodinidae</taxon>
        <taxon>Rotaria</taxon>
    </lineage>
</organism>
<evidence type="ECO:0000256" key="4">
    <source>
        <dbReference type="PIRSR" id="PIRSR606689-2"/>
    </source>
</evidence>
<dbReference type="EMBL" id="CAJOBJ010152349">
    <property type="protein sequence ID" value="CAF4811869.1"/>
    <property type="molecule type" value="Genomic_DNA"/>
</dbReference>
<dbReference type="EMBL" id="CAJOBJ010191400">
    <property type="protein sequence ID" value="CAF4954673.1"/>
    <property type="molecule type" value="Genomic_DNA"/>
</dbReference>
<keyword evidence="2 3" id="KW-0342">GTP-binding</keyword>
<dbReference type="AlphaFoldDB" id="A0A8S3BK95"/>
<keyword evidence="4" id="KW-0460">Magnesium</keyword>
<dbReference type="Gene3D" id="3.40.50.300">
    <property type="entry name" value="P-loop containing nucleotide triphosphate hydrolases"/>
    <property type="match status" value="1"/>
</dbReference>
<evidence type="ECO:0000313" key="7">
    <source>
        <dbReference type="Proteomes" id="UP000681720"/>
    </source>
</evidence>
<dbReference type="InterPro" id="IPR006689">
    <property type="entry name" value="Small_GTPase_ARF/SAR"/>
</dbReference>
<feature type="non-terminal residue" evidence="5">
    <location>
        <position position="1"/>
    </location>
</feature>
<keyword evidence="1 3" id="KW-0547">Nucleotide-binding</keyword>
<reference evidence="5" key="1">
    <citation type="submission" date="2021-02" db="EMBL/GenBank/DDBJ databases">
        <authorList>
            <person name="Nowell W R."/>
        </authorList>
    </citation>
    <scope>NUCLEOTIDE SEQUENCE</scope>
</reference>
<comment type="caution">
    <text evidence="5">The sequence shown here is derived from an EMBL/GenBank/DDBJ whole genome shotgun (WGS) entry which is preliminary data.</text>
</comment>
<protein>
    <submittedName>
        <fullName evidence="5">Uncharacterized protein</fullName>
    </submittedName>
</protein>